<dbReference type="Gramene" id="HORVU.MOREX.r2.6HG0477920.1">
    <property type="protein sequence ID" value="HORVU.MOREX.r2.6HG0477920.1"/>
    <property type="gene ID" value="HORVU.MOREX.r2.6HG0477920"/>
</dbReference>
<evidence type="ECO:0000313" key="3">
    <source>
        <dbReference type="Proteomes" id="UP000011116"/>
    </source>
</evidence>
<organism evidence="2 3">
    <name type="scientific">Hordeum vulgare subsp. vulgare</name>
    <name type="common">Domesticated barley</name>
    <dbReference type="NCBI Taxonomy" id="112509"/>
    <lineage>
        <taxon>Eukaryota</taxon>
        <taxon>Viridiplantae</taxon>
        <taxon>Streptophyta</taxon>
        <taxon>Embryophyta</taxon>
        <taxon>Tracheophyta</taxon>
        <taxon>Spermatophyta</taxon>
        <taxon>Magnoliopsida</taxon>
        <taxon>Liliopsida</taxon>
        <taxon>Poales</taxon>
        <taxon>Poaceae</taxon>
        <taxon>BOP clade</taxon>
        <taxon>Pooideae</taxon>
        <taxon>Triticodae</taxon>
        <taxon>Triticeae</taxon>
        <taxon>Hordeinae</taxon>
        <taxon>Hordeum</taxon>
    </lineage>
</organism>
<reference evidence="3" key="1">
    <citation type="journal article" date="2012" name="Nature">
        <title>A physical, genetic and functional sequence assembly of the barley genome.</title>
        <authorList>
            <consortium name="The International Barley Genome Sequencing Consortium"/>
            <person name="Mayer K.F."/>
            <person name="Waugh R."/>
            <person name="Brown J.W."/>
            <person name="Schulman A."/>
            <person name="Langridge P."/>
            <person name="Platzer M."/>
            <person name="Fincher G.B."/>
            <person name="Muehlbauer G.J."/>
            <person name="Sato K."/>
            <person name="Close T.J."/>
            <person name="Wise R.P."/>
            <person name="Stein N."/>
        </authorList>
    </citation>
    <scope>NUCLEOTIDE SEQUENCE [LARGE SCALE GENOMIC DNA]</scope>
    <source>
        <strain evidence="3">cv. Morex</strain>
    </source>
</reference>
<name>A0A8I6YCJ5_HORVV</name>
<dbReference type="Proteomes" id="UP000011116">
    <property type="component" value="Chromosome 6H"/>
</dbReference>
<dbReference type="EnsemblPlants" id="HORVU.MOREX.r3.6HG0576420.1">
    <property type="protein sequence ID" value="HORVU.MOREX.r3.6HG0576420.1"/>
    <property type="gene ID" value="HORVU.MOREX.r3.6HG0576420"/>
</dbReference>
<reference evidence="2" key="2">
    <citation type="submission" date="2020-10" db="EMBL/GenBank/DDBJ databases">
        <authorList>
            <person name="Scholz U."/>
            <person name="Mascher M."/>
            <person name="Fiebig A."/>
        </authorList>
    </citation>
    <scope>NUCLEOTIDE SEQUENCE [LARGE SCALE GENOMIC DNA]</scope>
    <source>
        <strain evidence="2">cv. Morex</strain>
    </source>
</reference>
<proteinExistence type="predicted"/>
<keyword evidence="3" id="KW-1185">Reference proteome</keyword>
<feature type="region of interest" description="Disordered" evidence="1">
    <location>
        <begin position="59"/>
        <end position="156"/>
    </location>
</feature>
<dbReference type="SMR" id="A0A8I6YCJ5"/>
<evidence type="ECO:0000256" key="1">
    <source>
        <dbReference type="SAM" id="MobiDB-lite"/>
    </source>
</evidence>
<feature type="compositionally biased region" description="Basic and acidic residues" evidence="1">
    <location>
        <begin position="110"/>
        <end position="134"/>
    </location>
</feature>
<dbReference type="Gramene" id="HORVU.MOREX.r3.6HG0576420.1">
    <property type="protein sequence ID" value="HORVU.MOREX.r3.6HG0576420.1"/>
    <property type="gene ID" value="HORVU.MOREX.r3.6HG0576420"/>
</dbReference>
<evidence type="ECO:0000313" key="2">
    <source>
        <dbReference type="EnsemblPlants" id="HORVU.MOREX.r3.6HG0576420.1"/>
    </source>
</evidence>
<protein>
    <submittedName>
        <fullName evidence="2">Uncharacterized protein</fullName>
    </submittedName>
</protein>
<sequence length="179" mass="20503">MMVPIAGNLTAFRPVQHVETPSGNHSHEAIYYDHRASLGGIPSSTELDIGSYIAPRLNTSQTGPEHLASSTIIKSDKKQKRRDQYIARRNRLTPQQKEEINARRRAAWKMKTDEERNSRQREARQHMTSDEKEQSSTLRRASYKNMSVEDKEETNMRAQRNAKLAAKRNTPCIESIAMP</sequence>
<reference evidence="2" key="3">
    <citation type="submission" date="2022-01" db="UniProtKB">
        <authorList>
            <consortium name="EnsemblPlants"/>
        </authorList>
    </citation>
    <scope>IDENTIFICATION</scope>
    <source>
        <strain evidence="2">subsp. vulgare</strain>
    </source>
</reference>
<accession>A0A8I6YCJ5</accession>
<dbReference type="AlphaFoldDB" id="A0A8I6YCJ5"/>
<feature type="compositionally biased region" description="Polar residues" evidence="1">
    <location>
        <begin position="59"/>
        <end position="73"/>
    </location>
</feature>